<proteinExistence type="predicted"/>
<gene>
    <name evidence="2" type="ORF">Slin15195_G072060</name>
</gene>
<dbReference type="EMBL" id="CP099422">
    <property type="protein sequence ID" value="USW53887.1"/>
    <property type="molecule type" value="Genomic_DNA"/>
</dbReference>
<dbReference type="Gene3D" id="3.40.50.1820">
    <property type="entry name" value="alpha/beta hydrolase"/>
    <property type="match status" value="1"/>
</dbReference>
<dbReference type="SUPFAM" id="SSF53474">
    <property type="entry name" value="alpha/beta-Hydrolases"/>
    <property type="match status" value="1"/>
</dbReference>
<dbReference type="Pfam" id="PF00561">
    <property type="entry name" value="Abhydrolase_1"/>
    <property type="match status" value="1"/>
</dbReference>
<keyword evidence="2" id="KW-0378">Hydrolase</keyword>
<dbReference type="InterPro" id="IPR000073">
    <property type="entry name" value="AB_hydrolase_1"/>
</dbReference>
<name>A0A9Q9AQJ5_9PEZI</name>
<evidence type="ECO:0000313" key="3">
    <source>
        <dbReference type="Proteomes" id="UP001056384"/>
    </source>
</evidence>
<dbReference type="GO" id="GO:0016787">
    <property type="term" value="F:hydrolase activity"/>
    <property type="evidence" value="ECO:0007669"/>
    <property type="project" value="UniProtKB-KW"/>
</dbReference>
<dbReference type="OrthoDB" id="190201at2759"/>
<protein>
    <submittedName>
        <fullName evidence="2">Alpha/beta hydrolase-1</fullName>
    </submittedName>
</protein>
<sequence>MSGQTVEIDGIQYYTLLEKPPISSDKTSSSSPPILLCHALMANLHMWDSTVLALNTAGYTTLRFDHVGHNKTPPPPFQDPNRAFHMDTITQHMHQLVLFCNRPNDNYSCSRL</sequence>
<evidence type="ECO:0000259" key="1">
    <source>
        <dbReference type="Pfam" id="PF00561"/>
    </source>
</evidence>
<keyword evidence="3" id="KW-1185">Reference proteome</keyword>
<evidence type="ECO:0000313" key="2">
    <source>
        <dbReference type="EMBL" id="USW53887.1"/>
    </source>
</evidence>
<dbReference type="AlphaFoldDB" id="A0A9Q9AQJ5"/>
<dbReference type="InterPro" id="IPR029058">
    <property type="entry name" value="AB_hydrolase_fold"/>
</dbReference>
<reference evidence="2" key="1">
    <citation type="submission" date="2022-06" db="EMBL/GenBank/DDBJ databases">
        <title>Complete genome sequences of two strains of the flax pathogen Septoria linicola.</title>
        <authorList>
            <person name="Lapalu N."/>
            <person name="Simon A."/>
            <person name="Demenou B."/>
            <person name="Paumier D."/>
            <person name="Guillot M.-P."/>
            <person name="Gout L."/>
            <person name="Valade R."/>
        </authorList>
    </citation>
    <scope>NUCLEOTIDE SEQUENCE</scope>
    <source>
        <strain evidence="2">SE15195</strain>
    </source>
</reference>
<organism evidence="2 3">
    <name type="scientific">Septoria linicola</name>
    <dbReference type="NCBI Taxonomy" id="215465"/>
    <lineage>
        <taxon>Eukaryota</taxon>
        <taxon>Fungi</taxon>
        <taxon>Dikarya</taxon>
        <taxon>Ascomycota</taxon>
        <taxon>Pezizomycotina</taxon>
        <taxon>Dothideomycetes</taxon>
        <taxon>Dothideomycetidae</taxon>
        <taxon>Mycosphaerellales</taxon>
        <taxon>Mycosphaerellaceae</taxon>
        <taxon>Septoria</taxon>
    </lineage>
</organism>
<feature type="domain" description="AB hydrolase-1" evidence="1">
    <location>
        <begin position="32"/>
        <end position="96"/>
    </location>
</feature>
<dbReference type="Proteomes" id="UP001056384">
    <property type="component" value="Chromosome 5"/>
</dbReference>
<accession>A0A9Q9AQJ5</accession>